<evidence type="ECO:0000313" key="2">
    <source>
        <dbReference type="EMBL" id="JAE06893.1"/>
    </source>
</evidence>
<dbReference type="EMBL" id="GBRH01191003">
    <property type="protein sequence ID" value="JAE06893.1"/>
    <property type="molecule type" value="Transcribed_RNA"/>
</dbReference>
<keyword evidence="1" id="KW-0812">Transmembrane</keyword>
<feature type="transmembrane region" description="Helical" evidence="1">
    <location>
        <begin position="6"/>
        <end position="26"/>
    </location>
</feature>
<reference evidence="2" key="1">
    <citation type="submission" date="2014-09" db="EMBL/GenBank/DDBJ databases">
        <authorList>
            <person name="Magalhaes I.L.F."/>
            <person name="Oliveira U."/>
            <person name="Santos F.R."/>
            <person name="Vidigal T.H.D.A."/>
            <person name="Brescovit A.D."/>
            <person name="Santos A.J."/>
        </authorList>
    </citation>
    <scope>NUCLEOTIDE SEQUENCE</scope>
    <source>
        <tissue evidence="2">Shoot tissue taken approximately 20 cm above the soil surface</tissue>
    </source>
</reference>
<keyword evidence="1" id="KW-1133">Transmembrane helix</keyword>
<sequence>MNKFRISIGLLLWLNFLAFVFTLLQITD</sequence>
<organism evidence="2">
    <name type="scientific">Arundo donax</name>
    <name type="common">Giant reed</name>
    <name type="synonym">Donax arundinaceus</name>
    <dbReference type="NCBI Taxonomy" id="35708"/>
    <lineage>
        <taxon>Eukaryota</taxon>
        <taxon>Viridiplantae</taxon>
        <taxon>Streptophyta</taxon>
        <taxon>Embryophyta</taxon>
        <taxon>Tracheophyta</taxon>
        <taxon>Spermatophyta</taxon>
        <taxon>Magnoliopsida</taxon>
        <taxon>Liliopsida</taxon>
        <taxon>Poales</taxon>
        <taxon>Poaceae</taxon>
        <taxon>PACMAD clade</taxon>
        <taxon>Arundinoideae</taxon>
        <taxon>Arundineae</taxon>
        <taxon>Arundo</taxon>
    </lineage>
</organism>
<accession>A0A0A9FF47</accession>
<evidence type="ECO:0000256" key="1">
    <source>
        <dbReference type="SAM" id="Phobius"/>
    </source>
</evidence>
<proteinExistence type="predicted"/>
<protein>
    <submittedName>
        <fullName evidence="2">Uncharacterized protein</fullName>
    </submittedName>
</protein>
<name>A0A0A9FF47_ARUDO</name>
<dbReference type="AlphaFoldDB" id="A0A0A9FF47"/>
<keyword evidence="1" id="KW-0472">Membrane</keyword>
<reference evidence="2" key="2">
    <citation type="journal article" date="2015" name="Data Brief">
        <title>Shoot transcriptome of the giant reed, Arundo donax.</title>
        <authorList>
            <person name="Barrero R.A."/>
            <person name="Guerrero F.D."/>
            <person name="Moolhuijzen P."/>
            <person name="Goolsby J.A."/>
            <person name="Tidwell J."/>
            <person name="Bellgard S.E."/>
            <person name="Bellgard M.I."/>
        </authorList>
    </citation>
    <scope>NUCLEOTIDE SEQUENCE</scope>
    <source>
        <tissue evidence="2">Shoot tissue taken approximately 20 cm above the soil surface</tissue>
    </source>
</reference>